<evidence type="ECO:0000259" key="1">
    <source>
        <dbReference type="Pfam" id="PF13191"/>
    </source>
</evidence>
<accession>A0A346XZB9</accession>
<dbReference type="RefSeq" id="WP_114592036.1">
    <property type="nucleotide sequence ID" value="NZ_CP031165.1"/>
</dbReference>
<dbReference type="InterPro" id="IPR027417">
    <property type="entry name" value="P-loop_NTPase"/>
</dbReference>
<dbReference type="EMBL" id="CP031165">
    <property type="protein sequence ID" value="AXV07566.1"/>
    <property type="molecule type" value="Genomic_DNA"/>
</dbReference>
<dbReference type="SUPFAM" id="SSF52540">
    <property type="entry name" value="P-loop containing nucleoside triphosphate hydrolases"/>
    <property type="match status" value="1"/>
</dbReference>
<evidence type="ECO:0000313" key="2">
    <source>
        <dbReference type="EMBL" id="AXV07566.1"/>
    </source>
</evidence>
<protein>
    <recommendedName>
        <fullName evidence="1">Orc1-like AAA ATPase domain-containing protein</fullName>
    </recommendedName>
</protein>
<dbReference type="Gene3D" id="3.40.50.300">
    <property type="entry name" value="P-loop containing nucleotide triphosphate hydrolases"/>
    <property type="match status" value="1"/>
</dbReference>
<reference evidence="2 3" key="1">
    <citation type="submission" date="2018-09" db="EMBL/GenBank/DDBJ databases">
        <title>Complete genome sequence of Euzebya sp. DY32-46 isolated from seawater of Pacific Ocean.</title>
        <authorList>
            <person name="Xu L."/>
            <person name="Wu Y.-H."/>
            <person name="Xu X.-W."/>
        </authorList>
    </citation>
    <scope>NUCLEOTIDE SEQUENCE [LARGE SCALE GENOMIC DNA]</scope>
    <source>
        <strain evidence="2 3">DY32-46</strain>
    </source>
</reference>
<name>A0A346XZB9_9ACTN</name>
<evidence type="ECO:0000313" key="3">
    <source>
        <dbReference type="Proteomes" id="UP000264006"/>
    </source>
</evidence>
<dbReference type="Proteomes" id="UP000264006">
    <property type="component" value="Chromosome"/>
</dbReference>
<dbReference type="AlphaFoldDB" id="A0A346XZB9"/>
<feature type="domain" description="Orc1-like AAA ATPase" evidence="1">
    <location>
        <begin position="3"/>
        <end position="59"/>
    </location>
</feature>
<dbReference type="OrthoDB" id="3178131at2"/>
<dbReference type="InterPro" id="IPR041664">
    <property type="entry name" value="AAA_16"/>
</dbReference>
<dbReference type="KEGG" id="euz:DVS28_a2887"/>
<sequence length="200" mass="20855">MTPFVGRRREVDALTARAVAGLDGESGVVVVAGPPGIGKSTLVDVVLAPLRSRDPIEVRHAHPDVPGWGLAALRGLIPPALVPPAPHIVVLEDLERLPLPALLALPEAVEGVRAARLLVIAQLCTTEDTPAAVHRMLEDPRLEVTRLRPLSSRDVEEMVVSAGLGAPGGRVSRAVQRATDGNPGLVRALVDTLVAEGAAS</sequence>
<dbReference type="Pfam" id="PF13191">
    <property type="entry name" value="AAA_16"/>
    <property type="match status" value="1"/>
</dbReference>
<organism evidence="2 3">
    <name type="scientific">Euzebya pacifica</name>
    <dbReference type="NCBI Taxonomy" id="1608957"/>
    <lineage>
        <taxon>Bacteria</taxon>
        <taxon>Bacillati</taxon>
        <taxon>Actinomycetota</taxon>
        <taxon>Nitriliruptoria</taxon>
        <taxon>Euzebyales</taxon>
    </lineage>
</organism>
<gene>
    <name evidence="2" type="ORF">DVS28_a2887</name>
</gene>
<keyword evidence="3" id="KW-1185">Reference proteome</keyword>
<proteinExistence type="predicted"/>